<proteinExistence type="predicted"/>
<organism evidence="2">
    <name type="scientific">Amphimedon queenslandica</name>
    <name type="common">Sponge</name>
    <dbReference type="NCBI Taxonomy" id="400682"/>
    <lineage>
        <taxon>Eukaryota</taxon>
        <taxon>Metazoa</taxon>
        <taxon>Porifera</taxon>
        <taxon>Demospongiae</taxon>
        <taxon>Heteroscleromorpha</taxon>
        <taxon>Haplosclerida</taxon>
        <taxon>Niphatidae</taxon>
        <taxon>Amphimedon</taxon>
    </lineage>
</organism>
<dbReference type="InterPro" id="IPR050122">
    <property type="entry name" value="RTK"/>
</dbReference>
<dbReference type="GO" id="GO:0005886">
    <property type="term" value="C:plasma membrane"/>
    <property type="evidence" value="ECO:0007669"/>
    <property type="project" value="TreeGrafter"/>
</dbReference>
<feature type="domain" description="Protein kinase" evidence="1">
    <location>
        <begin position="118"/>
        <end position="360"/>
    </location>
</feature>
<dbReference type="OrthoDB" id="5984265at2759"/>
<dbReference type="PROSITE" id="PS00109">
    <property type="entry name" value="PROTEIN_KINASE_TYR"/>
    <property type="match status" value="1"/>
</dbReference>
<dbReference type="InterPro" id="IPR011009">
    <property type="entry name" value="Kinase-like_dom_sf"/>
</dbReference>
<dbReference type="EnsemblMetazoa" id="Aqu2.1.08383_001">
    <property type="protein sequence ID" value="Aqu2.1.08383_001"/>
    <property type="gene ID" value="Aqu2.1.08383"/>
</dbReference>
<dbReference type="Gene3D" id="1.10.510.10">
    <property type="entry name" value="Transferase(Phosphotransferase) domain 1"/>
    <property type="match status" value="1"/>
</dbReference>
<protein>
    <recommendedName>
        <fullName evidence="1">Protein kinase domain-containing protein</fullName>
    </recommendedName>
</protein>
<dbReference type="STRING" id="400682.A0A1X7T2D4"/>
<dbReference type="GO" id="GO:0005524">
    <property type="term" value="F:ATP binding"/>
    <property type="evidence" value="ECO:0007669"/>
    <property type="project" value="InterPro"/>
</dbReference>
<sequence length="360" mass="41129">MYHIEKSFRSLDVSEVINFIKHYIALLLTFARDDYTLNDLYFFHKLIADALEVPQYNLYFCTIDDDCMELKYSIPDFLYFDLFPATNQQCHSLAEIEIIKITCHEYVHKKKQLPENELKKLHNFPIDIYDPLWYENTSTPLNEACWRGLKDEVQRLINKTGLQERGKNGWSPPLAASYGGHIDVLCLLIDVYHCDPSQGDDDGVISLHMASYKGHLNIAQYLVNECHVDPDIADSYGNTGLLYSALGGHVDLMLSHNSPTKKSPDSLVKYMVDVAMGMHYIAERGLVHRDLAARNVLVGLGEICKVADFGLLRERPEDESVYVSSSNIPCPIRWMPPEAISKRSFSPSKKILRKILLKIL</sequence>
<dbReference type="InParanoid" id="A0A1X7T2D4"/>
<accession>A0A1X7T2D4</accession>
<reference evidence="2" key="1">
    <citation type="submission" date="2017-05" db="UniProtKB">
        <authorList>
            <consortium name="EnsemblMetazoa"/>
        </authorList>
    </citation>
    <scope>IDENTIFICATION</scope>
</reference>
<dbReference type="GO" id="GO:0004714">
    <property type="term" value="F:transmembrane receptor protein tyrosine kinase activity"/>
    <property type="evidence" value="ECO:0007669"/>
    <property type="project" value="TreeGrafter"/>
</dbReference>
<dbReference type="eggNOG" id="KOG0196">
    <property type="taxonomic scope" value="Eukaryota"/>
</dbReference>
<dbReference type="InterPro" id="IPR000719">
    <property type="entry name" value="Prot_kinase_dom"/>
</dbReference>
<dbReference type="InterPro" id="IPR020635">
    <property type="entry name" value="Tyr_kinase_cat_dom"/>
</dbReference>
<dbReference type="PROSITE" id="PS50011">
    <property type="entry name" value="PROTEIN_KINASE_DOM"/>
    <property type="match status" value="1"/>
</dbReference>
<dbReference type="GO" id="GO:0043235">
    <property type="term" value="C:receptor complex"/>
    <property type="evidence" value="ECO:0007669"/>
    <property type="project" value="TreeGrafter"/>
</dbReference>
<dbReference type="Pfam" id="PF00023">
    <property type="entry name" value="Ank"/>
    <property type="match status" value="1"/>
</dbReference>
<name>A0A1X7T2D4_AMPQE</name>
<dbReference type="InterPro" id="IPR008266">
    <property type="entry name" value="Tyr_kinase_AS"/>
</dbReference>
<dbReference type="SMART" id="SM00248">
    <property type="entry name" value="ANK"/>
    <property type="match status" value="3"/>
</dbReference>
<dbReference type="InterPro" id="IPR002110">
    <property type="entry name" value="Ankyrin_rpt"/>
</dbReference>
<dbReference type="SUPFAM" id="SSF56112">
    <property type="entry name" value="Protein kinase-like (PK-like)"/>
    <property type="match status" value="1"/>
</dbReference>
<dbReference type="InterPro" id="IPR036770">
    <property type="entry name" value="Ankyrin_rpt-contain_sf"/>
</dbReference>
<dbReference type="GO" id="GO:0007169">
    <property type="term" value="P:cell surface receptor protein tyrosine kinase signaling pathway"/>
    <property type="evidence" value="ECO:0007669"/>
    <property type="project" value="TreeGrafter"/>
</dbReference>
<dbReference type="AlphaFoldDB" id="A0A1X7T2D4"/>
<dbReference type="PANTHER" id="PTHR24416">
    <property type="entry name" value="TYROSINE-PROTEIN KINASE RECEPTOR"/>
    <property type="match status" value="1"/>
</dbReference>
<evidence type="ECO:0000313" key="2">
    <source>
        <dbReference type="EnsemblMetazoa" id="Aqu2.1.08383_001"/>
    </source>
</evidence>
<dbReference type="SUPFAM" id="SSF48403">
    <property type="entry name" value="Ankyrin repeat"/>
    <property type="match status" value="1"/>
</dbReference>
<dbReference type="PANTHER" id="PTHR24416:SF611">
    <property type="entry name" value="TYROSINE-PROTEIN KINASE TRANSMEMBRANE RECEPTOR ROR"/>
    <property type="match status" value="1"/>
</dbReference>
<dbReference type="SMART" id="SM00219">
    <property type="entry name" value="TyrKc"/>
    <property type="match status" value="1"/>
</dbReference>
<dbReference type="InterPro" id="IPR001245">
    <property type="entry name" value="Ser-Thr/Tyr_kinase_cat_dom"/>
</dbReference>
<dbReference type="Gene3D" id="1.25.40.20">
    <property type="entry name" value="Ankyrin repeat-containing domain"/>
    <property type="match status" value="1"/>
</dbReference>
<dbReference type="Pfam" id="PF07714">
    <property type="entry name" value="PK_Tyr_Ser-Thr"/>
    <property type="match status" value="1"/>
</dbReference>
<evidence type="ECO:0000259" key="1">
    <source>
        <dbReference type="PROSITE" id="PS50011"/>
    </source>
</evidence>